<protein>
    <submittedName>
        <fullName evidence="1">HOLLIDAY JUNCTION RESOLVASE</fullName>
    </submittedName>
</protein>
<dbReference type="EMBL" id="BK015039">
    <property type="protein sequence ID" value="DAD88326.1"/>
    <property type="molecule type" value="Genomic_DNA"/>
</dbReference>
<proteinExistence type="predicted"/>
<accession>A0A8S5N145</accession>
<reference evidence="1" key="1">
    <citation type="journal article" date="2021" name="Proc. Natl. Acad. Sci. U.S.A.">
        <title>A Catalog of Tens of Thousands of Viruses from Human Metagenomes Reveals Hidden Associations with Chronic Diseases.</title>
        <authorList>
            <person name="Tisza M.J."/>
            <person name="Buck C.B."/>
        </authorList>
    </citation>
    <scope>NUCLEOTIDE SEQUENCE</scope>
    <source>
        <strain evidence="1">Ctnks32</strain>
    </source>
</reference>
<name>A0A8S5N145_9CAUD</name>
<evidence type="ECO:0000313" key="1">
    <source>
        <dbReference type="EMBL" id="DAD88326.1"/>
    </source>
</evidence>
<sequence length="169" mass="19248">MKSRKYDNIIAIDPDISKSGVAFLKPSTKQLEVSNLTFPQVVDYLNQAKSVRDKTGETLIVLVEASWLIKGIWHLSSWERRQRAASKGYDVGRNHETGKKIVEMCQHLEIEVLEHYPLRKCWKGKDGKITHEELSSFTGLTGRTNQDARDAALLAWSFANLPIRLKLNN</sequence>
<organism evidence="1">
    <name type="scientific">Siphoviridae sp. ctnks32</name>
    <dbReference type="NCBI Taxonomy" id="2826457"/>
    <lineage>
        <taxon>Viruses</taxon>
        <taxon>Duplodnaviria</taxon>
        <taxon>Heunggongvirae</taxon>
        <taxon>Uroviricota</taxon>
        <taxon>Caudoviricetes</taxon>
    </lineage>
</organism>